<feature type="compositionally biased region" description="Low complexity" evidence="2">
    <location>
        <begin position="182"/>
        <end position="211"/>
    </location>
</feature>
<feature type="compositionally biased region" description="Low complexity" evidence="2">
    <location>
        <begin position="229"/>
        <end position="246"/>
    </location>
</feature>
<evidence type="ECO:0000256" key="3">
    <source>
        <dbReference type="SAM" id="SignalP"/>
    </source>
</evidence>
<name>A0A6P5AYJ0_BRABE</name>
<evidence type="ECO:0000256" key="1">
    <source>
        <dbReference type="PROSITE-ProRule" id="PRU00206"/>
    </source>
</evidence>
<feature type="region of interest" description="Disordered" evidence="2">
    <location>
        <begin position="785"/>
        <end position="814"/>
    </location>
</feature>
<dbReference type="OrthoDB" id="8673048at2759"/>
<evidence type="ECO:0000256" key="2">
    <source>
        <dbReference type="SAM" id="MobiDB-lite"/>
    </source>
</evidence>
<dbReference type="InterPro" id="IPR036179">
    <property type="entry name" value="Ig-like_dom_sf"/>
</dbReference>
<dbReference type="PROSITE" id="PS00652">
    <property type="entry name" value="TNFR_NGFR_1"/>
    <property type="match status" value="1"/>
</dbReference>
<gene>
    <name evidence="7" type="primary">LOC109487622</name>
</gene>
<sequence length="836" mass="89791">MPRTRTPTVVSIILAFGALSIGVRQVQSPPVPLSDEKLKPRSVGCAPYTRWDPSGETCVSCSPEDCLPGEELREDCGYNEEGYPVANSCRTCPNGTYSATGGQKQCQACKTCSSGYEQECNPKQPAVCLCADDEELSPDGTTCQKICCLCWSDPNPSDIINECFQRYPGTDYHCKNSWSTGNTCTRPPEPTTTTVSPTTTPQQTTVRNTSTGIPTPDTTHSSEAPPTFPVSSTPSNSPSEPTTNHTGTSKPLPIHKGKEGLPWHVFVIAGTCIAGVLGIICCWKREKIAAHLFKTNGFDRLIGAESDGEEGDYGGAGVVYGGGHYRGAGVPVVYGGGEYGGHPEGQDEEVNNSDGADSGNVSNESSDAGSDKRDSQCSSKDSLLDSEGGQEEEGTQEGESTDSGDRETLDNENEKTVPKEVESEETMGFAGRIEGPPNDGKGLEAVPTGGGPNRPNQQQPGGQNGQPAVNISGGTFNGPVTIVVQGNNSHYNAGQGMDGQGQGTPGNGNGRVGNRRRQNIRVNILPNPARLGQNVRFSCTLPDNLDPGTCEFRWTKQVDCVAHVQNWNRAVQHCDVGVYTCEVTTSGGEVLDGQAELVIIEDDAAGGVDLPGPSRRPRDNDSDGHNTPRKRPRTAGPGTSGAQGFSSGQIQGIHQLPLEAILNEEDLLYNLRIKLEQSDRHYRNIGSHFGLTHEELGFIEFTELGGKDSPLRAILQKVIQNNANRTVGELLQYCDETLKRRDVVKTVVEYFVEKEQKNQEVDMEVKESVVEDNLQQTEKCCKKDNVDSEMKEVGSQSAAMDVPEESLSDSESSVAHKKLGTCDFNTEAIELVKIPS</sequence>
<feature type="compositionally biased region" description="Basic and acidic residues" evidence="2">
    <location>
        <begin position="616"/>
        <end position="626"/>
    </location>
</feature>
<organism evidence="6 7">
    <name type="scientific">Branchiostoma belcheri</name>
    <name type="common">Amphioxus</name>
    <dbReference type="NCBI Taxonomy" id="7741"/>
    <lineage>
        <taxon>Eukaryota</taxon>
        <taxon>Metazoa</taxon>
        <taxon>Chordata</taxon>
        <taxon>Cephalochordata</taxon>
        <taxon>Leptocardii</taxon>
        <taxon>Amphioxiformes</taxon>
        <taxon>Branchiostomatidae</taxon>
        <taxon>Branchiostoma</taxon>
    </lineage>
</organism>
<accession>A0A6P5AYJ0</accession>
<feature type="domain" description="TNFR-Cys" evidence="4">
    <location>
        <begin position="91"/>
        <end position="128"/>
    </location>
</feature>
<evidence type="ECO:0000259" key="5">
    <source>
        <dbReference type="PROSITE" id="PS50835"/>
    </source>
</evidence>
<comment type="caution">
    <text evidence="1">Lacks conserved residue(s) required for the propagation of feature annotation.</text>
</comment>
<reference evidence="7" key="1">
    <citation type="submission" date="2025-08" db="UniProtKB">
        <authorList>
            <consortium name="RefSeq"/>
        </authorList>
    </citation>
    <scope>IDENTIFICATION</scope>
    <source>
        <tissue evidence="7">Gonad</tissue>
    </source>
</reference>
<dbReference type="GeneID" id="109487622"/>
<feature type="compositionally biased region" description="Low complexity" evidence="2">
    <location>
        <begin position="453"/>
        <end position="467"/>
    </location>
</feature>
<dbReference type="CDD" id="cd00185">
    <property type="entry name" value="TNFRSF"/>
    <property type="match status" value="1"/>
</dbReference>
<feature type="domain" description="Ig-like" evidence="5">
    <location>
        <begin position="532"/>
        <end position="598"/>
    </location>
</feature>
<dbReference type="SUPFAM" id="SSF48726">
    <property type="entry name" value="Immunoglobulin"/>
    <property type="match status" value="1"/>
</dbReference>
<dbReference type="AlphaFoldDB" id="A0A6P5AYJ0"/>
<dbReference type="KEGG" id="bbel:109487622"/>
<feature type="region of interest" description="Disordered" evidence="2">
    <location>
        <begin position="180"/>
        <end position="255"/>
    </location>
</feature>
<feature type="repeat" description="TNFR-Cys" evidence="1">
    <location>
        <begin position="91"/>
        <end position="128"/>
    </location>
</feature>
<feature type="signal peptide" evidence="3">
    <location>
        <begin position="1"/>
        <end position="28"/>
    </location>
</feature>
<evidence type="ECO:0000313" key="7">
    <source>
        <dbReference type="RefSeq" id="XP_019647186.1"/>
    </source>
</evidence>
<keyword evidence="3" id="KW-0732">Signal</keyword>
<feature type="region of interest" description="Disordered" evidence="2">
    <location>
        <begin position="336"/>
        <end position="473"/>
    </location>
</feature>
<dbReference type="PROSITE" id="PS50835">
    <property type="entry name" value="IG_LIKE"/>
    <property type="match status" value="1"/>
</dbReference>
<feature type="region of interest" description="Disordered" evidence="2">
    <location>
        <begin position="494"/>
        <end position="514"/>
    </location>
</feature>
<feature type="chain" id="PRO_5027773971" evidence="3">
    <location>
        <begin position="29"/>
        <end position="836"/>
    </location>
</feature>
<dbReference type="PROSITE" id="PS50050">
    <property type="entry name" value="TNFR_NGFR_2"/>
    <property type="match status" value="1"/>
</dbReference>
<dbReference type="InterPro" id="IPR001368">
    <property type="entry name" value="TNFR/NGFR_Cys_rich_reg"/>
</dbReference>
<feature type="compositionally biased region" description="Basic and acidic residues" evidence="2">
    <location>
        <begin position="403"/>
        <end position="421"/>
    </location>
</feature>
<dbReference type="InterPro" id="IPR007110">
    <property type="entry name" value="Ig-like_dom"/>
</dbReference>
<feature type="region of interest" description="Disordered" evidence="2">
    <location>
        <begin position="603"/>
        <end position="647"/>
    </location>
</feature>
<feature type="compositionally biased region" description="Polar residues" evidence="2">
    <location>
        <begin position="352"/>
        <end position="368"/>
    </location>
</feature>
<feature type="compositionally biased region" description="Gly residues" evidence="2">
    <location>
        <begin position="496"/>
        <end position="511"/>
    </location>
</feature>
<dbReference type="SMART" id="SM00208">
    <property type="entry name" value="TNFR"/>
    <property type="match status" value="1"/>
</dbReference>
<evidence type="ECO:0000259" key="4">
    <source>
        <dbReference type="PROSITE" id="PS50050"/>
    </source>
</evidence>
<evidence type="ECO:0000313" key="6">
    <source>
        <dbReference type="Proteomes" id="UP000515135"/>
    </source>
</evidence>
<keyword evidence="6" id="KW-1185">Reference proteome</keyword>
<proteinExistence type="predicted"/>
<dbReference type="RefSeq" id="XP_019647186.1">
    <property type="nucleotide sequence ID" value="XM_019791627.1"/>
</dbReference>
<dbReference type="Proteomes" id="UP000515135">
    <property type="component" value="Unplaced"/>
</dbReference>
<protein>
    <submittedName>
        <fullName evidence="7">Uncharacterized protein LOC109487622</fullName>
    </submittedName>
</protein>
<feature type="compositionally biased region" description="Acidic residues" evidence="2">
    <location>
        <begin position="388"/>
        <end position="402"/>
    </location>
</feature>
<dbReference type="InterPro" id="IPR011029">
    <property type="entry name" value="DEATH-like_dom_sf"/>
</dbReference>
<dbReference type="Gene3D" id="1.10.533.10">
    <property type="entry name" value="Death Domain, Fas"/>
    <property type="match status" value="1"/>
</dbReference>
<feature type="compositionally biased region" description="Polar residues" evidence="2">
    <location>
        <begin position="212"/>
        <end position="224"/>
    </location>
</feature>